<reference evidence="5 6" key="1">
    <citation type="journal article" date="2015" name="Proc. Natl. Acad. Sci. U.S.A.">
        <title>The resurrection genome of Boea hygrometrica: A blueprint for survival of dehydration.</title>
        <authorList>
            <person name="Xiao L."/>
            <person name="Yang G."/>
            <person name="Zhang L."/>
            <person name="Yang X."/>
            <person name="Zhao S."/>
            <person name="Ji Z."/>
            <person name="Zhou Q."/>
            <person name="Hu M."/>
            <person name="Wang Y."/>
            <person name="Chen M."/>
            <person name="Xu Y."/>
            <person name="Jin H."/>
            <person name="Xiao X."/>
            <person name="Hu G."/>
            <person name="Bao F."/>
            <person name="Hu Y."/>
            <person name="Wan P."/>
            <person name="Li L."/>
            <person name="Deng X."/>
            <person name="Kuang T."/>
            <person name="Xiang C."/>
            <person name="Zhu J.K."/>
            <person name="Oliver M.J."/>
            <person name="He Y."/>
        </authorList>
    </citation>
    <scope>NUCLEOTIDE SEQUENCE [LARGE SCALE GENOMIC DNA]</scope>
    <source>
        <strain evidence="6">cv. XS01</strain>
    </source>
</reference>
<dbReference type="Gene3D" id="1.20.920.10">
    <property type="entry name" value="Bromodomain-like"/>
    <property type="match status" value="1"/>
</dbReference>
<keyword evidence="3" id="KW-0804">Transcription</keyword>
<name>A0A2Z7A6H9_9LAMI</name>
<dbReference type="Proteomes" id="UP000250235">
    <property type="component" value="Unassembled WGS sequence"/>
</dbReference>
<dbReference type="Gene3D" id="1.20.1270.220">
    <property type="match status" value="1"/>
</dbReference>
<gene>
    <name evidence="5" type="ORF">F511_42863</name>
</gene>
<accession>A0A2Z7A6H9</accession>
<dbReference type="InterPro" id="IPR038336">
    <property type="entry name" value="NET_sf"/>
</dbReference>
<sequence>QLEQRVNEIEQFYLNVKIKEPNTSRSASLPRDKEREKHVPSMKKVLHAFLGLVNVVYQIIDRPMDFTTIKNQMEAKDGTGYKHIRDICSDVANYARLARDINNELYEVDMHIEELRENVIKKCRRISTMEKRKLGLAIAQLCPENLSKALEIVALNNPNFQAKAEEVELDINAQSESTLWRLKYFLKDVLKVKSKDQNNDNTFREAANNQENNIVSKRKREICDALAKTACRSIPLCQRLLA</sequence>
<evidence type="ECO:0000256" key="2">
    <source>
        <dbReference type="ARBA" id="ARBA00023117"/>
    </source>
</evidence>
<dbReference type="OrthoDB" id="21449at2759"/>
<dbReference type="EMBL" id="KV020458">
    <property type="protein sequence ID" value="KZV14510.1"/>
    <property type="molecule type" value="Genomic_DNA"/>
</dbReference>
<feature type="domain" description="NET" evidence="4">
    <location>
        <begin position="116"/>
        <end position="197"/>
    </location>
</feature>
<dbReference type="Pfam" id="PF17035">
    <property type="entry name" value="BET"/>
    <property type="match status" value="1"/>
</dbReference>
<proteinExistence type="predicted"/>
<dbReference type="InterPro" id="IPR027353">
    <property type="entry name" value="NET_dom"/>
</dbReference>
<feature type="non-terminal residue" evidence="5">
    <location>
        <position position="1"/>
    </location>
</feature>
<evidence type="ECO:0000259" key="4">
    <source>
        <dbReference type="PROSITE" id="PS51525"/>
    </source>
</evidence>
<evidence type="ECO:0000256" key="3">
    <source>
        <dbReference type="ARBA" id="ARBA00023163"/>
    </source>
</evidence>
<evidence type="ECO:0000256" key="1">
    <source>
        <dbReference type="ARBA" id="ARBA00023015"/>
    </source>
</evidence>
<keyword evidence="2" id="KW-0103">Bromodomain</keyword>
<evidence type="ECO:0000313" key="6">
    <source>
        <dbReference type="Proteomes" id="UP000250235"/>
    </source>
</evidence>
<dbReference type="AlphaFoldDB" id="A0A2Z7A6H9"/>
<dbReference type="PANTHER" id="PTHR45926">
    <property type="entry name" value="OSJNBA0053K19.4 PROTEIN"/>
    <property type="match status" value="1"/>
</dbReference>
<dbReference type="PROSITE" id="PS51525">
    <property type="entry name" value="NET"/>
    <property type="match status" value="1"/>
</dbReference>
<protein>
    <recommendedName>
        <fullName evidence="4">NET domain-containing protein</fullName>
    </recommendedName>
</protein>
<keyword evidence="6" id="KW-1185">Reference proteome</keyword>
<dbReference type="InterPro" id="IPR036427">
    <property type="entry name" value="Bromodomain-like_sf"/>
</dbReference>
<organism evidence="5 6">
    <name type="scientific">Dorcoceras hygrometricum</name>
    <dbReference type="NCBI Taxonomy" id="472368"/>
    <lineage>
        <taxon>Eukaryota</taxon>
        <taxon>Viridiplantae</taxon>
        <taxon>Streptophyta</taxon>
        <taxon>Embryophyta</taxon>
        <taxon>Tracheophyta</taxon>
        <taxon>Spermatophyta</taxon>
        <taxon>Magnoliopsida</taxon>
        <taxon>eudicotyledons</taxon>
        <taxon>Gunneridae</taxon>
        <taxon>Pentapetalae</taxon>
        <taxon>asterids</taxon>
        <taxon>lamiids</taxon>
        <taxon>Lamiales</taxon>
        <taxon>Gesneriaceae</taxon>
        <taxon>Didymocarpoideae</taxon>
        <taxon>Trichosporeae</taxon>
        <taxon>Loxocarpinae</taxon>
        <taxon>Dorcoceras</taxon>
    </lineage>
</organism>
<dbReference type="SUPFAM" id="SSF47370">
    <property type="entry name" value="Bromodomain"/>
    <property type="match status" value="1"/>
</dbReference>
<keyword evidence="1" id="KW-0805">Transcription regulation</keyword>
<evidence type="ECO:0000313" key="5">
    <source>
        <dbReference type="EMBL" id="KZV14510.1"/>
    </source>
</evidence>